<feature type="chain" id="PRO_5011622447" evidence="2">
    <location>
        <begin position="25"/>
        <end position="55"/>
    </location>
</feature>
<accession>A0A1H6UUP7</accession>
<gene>
    <name evidence="3" type="ORF">SAMN04488113_1382</name>
</gene>
<sequence length="55" mass="6124">MKKLSKIFAMLMMGGMLLVGCGEADNNETDIPDVDKTEEDLMNDDLDDQLEDDAE</sequence>
<feature type="signal peptide" evidence="2">
    <location>
        <begin position="1"/>
        <end position="24"/>
    </location>
</feature>
<proteinExistence type="predicted"/>
<dbReference type="RefSeq" id="WP_177170556.1">
    <property type="nucleotide sequence ID" value="NZ_FNYW01000038.1"/>
</dbReference>
<name>A0A1H6UUP7_9LACT</name>
<feature type="compositionally biased region" description="Acidic residues" evidence="1">
    <location>
        <begin position="25"/>
        <end position="55"/>
    </location>
</feature>
<evidence type="ECO:0000256" key="2">
    <source>
        <dbReference type="SAM" id="SignalP"/>
    </source>
</evidence>
<keyword evidence="2" id="KW-0732">Signal</keyword>
<feature type="region of interest" description="Disordered" evidence="1">
    <location>
        <begin position="23"/>
        <end position="55"/>
    </location>
</feature>
<evidence type="ECO:0000313" key="4">
    <source>
        <dbReference type="Proteomes" id="UP000198564"/>
    </source>
</evidence>
<dbReference type="Proteomes" id="UP000198564">
    <property type="component" value="Unassembled WGS sequence"/>
</dbReference>
<reference evidence="4" key="1">
    <citation type="submission" date="2016-10" db="EMBL/GenBank/DDBJ databases">
        <authorList>
            <person name="Varghese N."/>
            <person name="Submissions S."/>
        </authorList>
    </citation>
    <scope>NUCLEOTIDE SEQUENCE [LARGE SCALE GENOMIC DNA]</scope>
    <source>
        <strain evidence="4">DSM 25751</strain>
    </source>
</reference>
<keyword evidence="4" id="KW-1185">Reference proteome</keyword>
<dbReference type="PROSITE" id="PS51257">
    <property type="entry name" value="PROKAR_LIPOPROTEIN"/>
    <property type="match status" value="1"/>
</dbReference>
<evidence type="ECO:0000256" key="1">
    <source>
        <dbReference type="SAM" id="MobiDB-lite"/>
    </source>
</evidence>
<organism evidence="3 4">
    <name type="scientific">Alkalibacterium gilvum</name>
    <dbReference type="NCBI Taxonomy" id="1130080"/>
    <lineage>
        <taxon>Bacteria</taxon>
        <taxon>Bacillati</taxon>
        <taxon>Bacillota</taxon>
        <taxon>Bacilli</taxon>
        <taxon>Lactobacillales</taxon>
        <taxon>Carnobacteriaceae</taxon>
        <taxon>Alkalibacterium</taxon>
    </lineage>
</organism>
<evidence type="ECO:0000313" key="3">
    <source>
        <dbReference type="EMBL" id="SEI95941.1"/>
    </source>
</evidence>
<dbReference type="EMBL" id="FNYW01000038">
    <property type="protein sequence ID" value="SEI95941.1"/>
    <property type="molecule type" value="Genomic_DNA"/>
</dbReference>
<dbReference type="AlphaFoldDB" id="A0A1H6UUP7"/>
<protein>
    <submittedName>
        <fullName evidence="3">Uncharacterized protein</fullName>
    </submittedName>
</protein>